<feature type="signal peptide" evidence="1">
    <location>
        <begin position="1"/>
        <end position="19"/>
    </location>
</feature>
<dbReference type="Proteomes" id="UP000657918">
    <property type="component" value="Unassembled WGS sequence"/>
</dbReference>
<gene>
    <name evidence="2" type="ORF">SADUNF_Sadunf13G0027000</name>
</gene>
<protein>
    <submittedName>
        <fullName evidence="2">Uncharacterized protein</fullName>
    </submittedName>
</protein>
<reference evidence="2 3" key="1">
    <citation type="submission" date="2020-10" db="EMBL/GenBank/DDBJ databases">
        <title>Plant Genome Project.</title>
        <authorList>
            <person name="Zhang R.-G."/>
        </authorList>
    </citation>
    <scope>NUCLEOTIDE SEQUENCE [LARGE SCALE GENOMIC DNA]</scope>
    <source>
        <strain evidence="2">FAFU-HL-1</strain>
        <tissue evidence="2">Leaf</tissue>
    </source>
</reference>
<dbReference type="AlphaFoldDB" id="A0A835MN29"/>
<keyword evidence="1" id="KW-0732">Signal</keyword>
<evidence type="ECO:0000313" key="2">
    <source>
        <dbReference type="EMBL" id="KAF9670039.1"/>
    </source>
</evidence>
<comment type="caution">
    <text evidence="2">The sequence shown here is derived from an EMBL/GenBank/DDBJ whole genome shotgun (WGS) entry which is preliminary data.</text>
</comment>
<sequence length="98" mass="11646">MWLEQLLLLLTRTLLLMLAKLPCLSLDQYTHRSKQEMYEFWSAYHSFLSKETAANRNYPRAVHHQVHTELQSRHVDGFYVLSRGTQMLPLPDFENNEP</sequence>
<organism evidence="2 3">
    <name type="scientific">Salix dunnii</name>
    <dbReference type="NCBI Taxonomy" id="1413687"/>
    <lineage>
        <taxon>Eukaryota</taxon>
        <taxon>Viridiplantae</taxon>
        <taxon>Streptophyta</taxon>
        <taxon>Embryophyta</taxon>
        <taxon>Tracheophyta</taxon>
        <taxon>Spermatophyta</taxon>
        <taxon>Magnoliopsida</taxon>
        <taxon>eudicotyledons</taxon>
        <taxon>Gunneridae</taxon>
        <taxon>Pentapetalae</taxon>
        <taxon>rosids</taxon>
        <taxon>fabids</taxon>
        <taxon>Malpighiales</taxon>
        <taxon>Salicaceae</taxon>
        <taxon>Saliceae</taxon>
        <taxon>Salix</taxon>
    </lineage>
</organism>
<name>A0A835MN29_9ROSI</name>
<dbReference type="EMBL" id="JADGMS010000013">
    <property type="protein sequence ID" value="KAF9670039.1"/>
    <property type="molecule type" value="Genomic_DNA"/>
</dbReference>
<proteinExistence type="predicted"/>
<accession>A0A835MN29</accession>
<keyword evidence="3" id="KW-1185">Reference proteome</keyword>
<feature type="chain" id="PRO_5032673591" evidence="1">
    <location>
        <begin position="20"/>
        <end position="98"/>
    </location>
</feature>
<evidence type="ECO:0000313" key="3">
    <source>
        <dbReference type="Proteomes" id="UP000657918"/>
    </source>
</evidence>
<evidence type="ECO:0000256" key="1">
    <source>
        <dbReference type="SAM" id="SignalP"/>
    </source>
</evidence>